<organism evidence="7 8">
    <name type="scientific">Paenacidovorax monticola</name>
    <dbReference type="NCBI Taxonomy" id="1926868"/>
    <lineage>
        <taxon>Bacteria</taxon>
        <taxon>Pseudomonadati</taxon>
        <taxon>Pseudomonadota</taxon>
        <taxon>Betaproteobacteria</taxon>
        <taxon>Burkholderiales</taxon>
        <taxon>Comamonadaceae</taxon>
        <taxon>Paenacidovorax</taxon>
    </lineage>
</organism>
<dbReference type="Gene3D" id="2.60.40.2030">
    <property type="match status" value="1"/>
</dbReference>
<protein>
    <recommendedName>
        <fullName evidence="6">Calx-beta domain-containing protein</fullName>
    </recommendedName>
</protein>
<accession>A0A7H0HDX3</accession>
<dbReference type="Pfam" id="PF03160">
    <property type="entry name" value="Calx-beta"/>
    <property type="match status" value="1"/>
</dbReference>
<keyword evidence="1 5" id="KW-0732">Signal</keyword>
<dbReference type="AlphaFoldDB" id="A0A7H0HDX3"/>
<feature type="chain" id="PRO_5028890701" description="Calx-beta domain-containing protein" evidence="5">
    <location>
        <begin position="23"/>
        <end position="379"/>
    </location>
</feature>
<evidence type="ECO:0000256" key="4">
    <source>
        <dbReference type="SAM" id="MobiDB-lite"/>
    </source>
</evidence>
<dbReference type="Proteomes" id="UP000516057">
    <property type="component" value="Chromosome"/>
</dbReference>
<evidence type="ECO:0000256" key="5">
    <source>
        <dbReference type="SAM" id="SignalP"/>
    </source>
</evidence>
<evidence type="ECO:0000313" key="7">
    <source>
        <dbReference type="EMBL" id="QNP58739.1"/>
    </source>
</evidence>
<feature type="compositionally biased region" description="Basic residues" evidence="4">
    <location>
        <begin position="368"/>
        <end position="379"/>
    </location>
</feature>
<keyword evidence="3" id="KW-0106">Calcium</keyword>
<feature type="domain" description="Calx-beta" evidence="6">
    <location>
        <begin position="223"/>
        <end position="299"/>
    </location>
</feature>
<sequence length="379" mass="39541">MTHWTRAALAVLPLVVGLPAQADVKYLFSTPAYTLVRNAATPCGGGTCTDLATTESVTGYFTTAAPLPAHLTTSDDVRPLITGWRFSNGPLSFGHDSPGARATIFRLATDQAGKPTHAEIWVQRWQDQRDGSPLHKIGDRVEVITARTSPYNPEFNYTLLNMVCGVWGNTGDGVTDACLGGYNESEPTASIAKYPAPGRLVMDAPLATINNASVNEGHTGTTDMVFTVSLDKTPAAGVSLDWATADGWQARAGEDYVAASGTLTWAAGDAMPKTITVKVKGDTAFESSETLKVLLSNLVGVGGGASTVGTGTILNDDAPAPFPTLSISSASGPEGNGGTTPMRFFVSLSSPPHPTSAWSGSPPTTAPPRHRTTSKPPAR</sequence>
<evidence type="ECO:0000256" key="2">
    <source>
        <dbReference type="ARBA" id="ARBA00022737"/>
    </source>
</evidence>
<dbReference type="RefSeq" id="WP_187735726.1">
    <property type="nucleotide sequence ID" value="NZ_CP060790.1"/>
</dbReference>
<proteinExistence type="predicted"/>
<feature type="region of interest" description="Disordered" evidence="4">
    <location>
        <begin position="325"/>
        <end position="379"/>
    </location>
</feature>
<dbReference type="SUPFAM" id="SSF141072">
    <property type="entry name" value="CalX-like"/>
    <property type="match status" value="1"/>
</dbReference>
<evidence type="ECO:0000256" key="1">
    <source>
        <dbReference type="ARBA" id="ARBA00022729"/>
    </source>
</evidence>
<name>A0A7H0HDX3_9BURK</name>
<keyword evidence="2" id="KW-0677">Repeat</keyword>
<evidence type="ECO:0000313" key="8">
    <source>
        <dbReference type="Proteomes" id="UP000516057"/>
    </source>
</evidence>
<dbReference type="GO" id="GO:0016020">
    <property type="term" value="C:membrane"/>
    <property type="evidence" value="ECO:0007669"/>
    <property type="project" value="InterPro"/>
</dbReference>
<dbReference type="InterPro" id="IPR038081">
    <property type="entry name" value="CalX-like_sf"/>
</dbReference>
<dbReference type="EMBL" id="CP060790">
    <property type="protein sequence ID" value="QNP58739.1"/>
    <property type="molecule type" value="Genomic_DNA"/>
</dbReference>
<dbReference type="InterPro" id="IPR003644">
    <property type="entry name" value="Calx_beta"/>
</dbReference>
<keyword evidence="8" id="KW-1185">Reference proteome</keyword>
<gene>
    <name evidence="7" type="ORF">H9L24_17535</name>
</gene>
<dbReference type="GO" id="GO:0007154">
    <property type="term" value="P:cell communication"/>
    <property type="evidence" value="ECO:0007669"/>
    <property type="project" value="InterPro"/>
</dbReference>
<evidence type="ECO:0000259" key="6">
    <source>
        <dbReference type="Pfam" id="PF03160"/>
    </source>
</evidence>
<feature type="signal peptide" evidence="5">
    <location>
        <begin position="1"/>
        <end position="22"/>
    </location>
</feature>
<reference evidence="7 8" key="1">
    <citation type="submission" date="2020-08" db="EMBL/GenBank/DDBJ databases">
        <title>Genome sequence of Acidovorax monticola KACC 19171T.</title>
        <authorList>
            <person name="Hyun D.-W."/>
            <person name="Bae J.-W."/>
        </authorList>
    </citation>
    <scope>NUCLEOTIDE SEQUENCE [LARGE SCALE GENOMIC DNA]</scope>
    <source>
        <strain evidence="7 8">KACC 19171</strain>
    </source>
</reference>
<dbReference type="KEGG" id="amon:H9L24_17535"/>
<evidence type="ECO:0000256" key="3">
    <source>
        <dbReference type="ARBA" id="ARBA00022837"/>
    </source>
</evidence>